<dbReference type="EMBL" id="JNFF01000014">
    <property type="protein sequence ID" value="KEQ31504.1"/>
    <property type="molecule type" value="Genomic_DNA"/>
</dbReference>
<evidence type="ECO:0000313" key="1">
    <source>
        <dbReference type="EMBL" id="KEQ31504.1"/>
    </source>
</evidence>
<gene>
    <name evidence="1" type="ORF">N180_17455</name>
</gene>
<accession>A0A081PLD1</accession>
<sequence length="87" mass="9759">MAPAITPRNNRSITIRSALIHCFLVNAAFSADRSFLAKGGNNKLNFTNISEFLKVQSRINKLCAKIFESAKMLIFKFFYDIPVISSS</sequence>
<protein>
    <submittedName>
        <fullName evidence="1">Uncharacterized protein</fullName>
    </submittedName>
</protein>
<keyword evidence="2" id="KW-1185">Reference proteome</keyword>
<dbReference type="AlphaFoldDB" id="A0A081PLD1"/>
<organism evidence="1 2">
    <name type="scientific">Pedobacter antarcticus 4BY</name>
    <dbReference type="NCBI Taxonomy" id="1358423"/>
    <lineage>
        <taxon>Bacteria</taxon>
        <taxon>Pseudomonadati</taxon>
        <taxon>Bacteroidota</taxon>
        <taxon>Sphingobacteriia</taxon>
        <taxon>Sphingobacteriales</taxon>
        <taxon>Sphingobacteriaceae</taxon>
        <taxon>Pedobacter</taxon>
    </lineage>
</organism>
<name>A0A081PLD1_9SPHI</name>
<comment type="caution">
    <text evidence="1">The sequence shown here is derived from an EMBL/GenBank/DDBJ whole genome shotgun (WGS) entry which is preliminary data.</text>
</comment>
<reference evidence="1 2" key="1">
    <citation type="journal article" date="1992" name="Int. J. Syst. Bacteriol.">
        <title>Sphingobacterium antarcticus sp. nov. a Psychrotrophic Bacterium from the Soils of Schirmacher Oasis, Antarctica.</title>
        <authorList>
            <person name="Shivaji S."/>
            <person name="Ray M.K."/>
            <person name="Rao N.S."/>
            <person name="Saiserr L."/>
            <person name="Jagannadham M.V."/>
            <person name="Kumar G.S."/>
            <person name="Reddy G."/>
            <person name="Bhargava P.M."/>
        </authorList>
    </citation>
    <scope>NUCLEOTIDE SEQUENCE [LARGE SCALE GENOMIC DNA]</scope>
    <source>
        <strain evidence="1 2">4BY</strain>
    </source>
</reference>
<proteinExistence type="predicted"/>
<dbReference type="Proteomes" id="UP000028007">
    <property type="component" value="Unassembled WGS sequence"/>
</dbReference>
<evidence type="ECO:0000313" key="2">
    <source>
        <dbReference type="Proteomes" id="UP000028007"/>
    </source>
</evidence>